<dbReference type="InterPro" id="IPR015421">
    <property type="entry name" value="PyrdxlP-dep_Trfase_major"/>
</dbReference>
<feature type="modified residue" description="N6-(pyridoxal phosphate)lysine" evidence="16">
    <location>
        <position position="356"/>
    </location>
</feature>
<evidence type="ECO:0000256" key="11">
    <source>
        <dbReference type="ARBA" id="ARBA00023136"/>
    </source>
</evidence>
<reference evidence="18" key="1">
    <citation type="submission" date="2021-02" db="EMBL/GenBank/DDBJ databases">
        <authorList>
            <person name="Nowell W R."/>
        </authorList>
    </citation>
    <scope>NUCLEOTIDE SEQUENCE</scope>
    <source>
        <strain evidence="18">Ploen Becks lab</strain>
    </source>
</reference>
<evidence type="ECO:0000256" key="14">
    <source>
        <dbReference type="ARBA" id="ARBA00038965"/>
    </source>
</evidence>
<keyword evidence="10" id="KW-0443">Lipid metabolism</keyword>
<dbReference type="GO" id="GO:0019752">
    <property type="term" value="P:carboxylic acid metabolic process"/>
    <property type="evidence" value="ECO:0007669"/>
    <property type="project" value="InterPro"/>
</dbReference>
<dbReference type="PANTHER" id="PTHR42735">
    <property type="match status" value="1"/>
</dbReference>
<dbReference type="AlphaFoldDB" id="A0A813LZB8"/>
<keyword evidence="5" id="KW-0812">Transmembrane</keyword>
<evidence type="ECO:0000256" key="13">
    <source>
        <dbReference type="ARBA" id="ARBA00038302"/>
    </source>
</evidence>
<keyword evidence="12 17" id="KW-0456">Lyase</keyword>
<comment type="subcellular location">
    <subcellularLocation>
        <location evidence="2">Endoplasmic reticulum membrane</location>
        <topology evidence="2">Single-pass membrane protein</topology>
    </subcellularLocation>
</comment>
<evidence type="ECO:0000313" key="19">
    <source>
        <dbReference type="Proteomes" id="UP000663879"/>
    </source>
</evidence>
<accession>A0A813LZB8</accession>
<comment type="pathway">
    <text evidence="4">Sphingolipid metabolism.</text>
</comment>
<dbReference type="Gene3D" id="3.90.1150.10">
    <property type="entry name" value="Aspartate Aminotransferase, domain 1"/>
    <property type="match status" value="1"/>
</dbReference>
<proteinExistence type="inferred from homology"/>
<evidence type="ECO:0000256" key="16">
    <source>
        <dbReference type="PIRSR" id="PIRSR602129-50"/>
    </source>
</evidence>
<evidence type="ECO:0000256" key="2">
    <source>
        <dbReference type="ARBA" id="ARBA00004389"/>
    </source>
</evidence>
<evidence type="ECO:0000256" key="7">
    <source>
        <dbReference type="ARBA" id="ARBA00022898"/>
    </source>
</evidence>
<evidence type="ECO:0000256" key="9">
    <source>
        <dbReference type="ARBA" id="ARBA00022989"/>
    </source>
</evidence>
<dbReference type="OrthoDB" id="10254570at2759"/>
<dbReference type="GO" id="GO:0005789">
    <property type="term" value="C:endoplasmic reticulum membrane"/>
    <property type="evidence" value="ECO:0007669"/>
    <property type="project" value="UniProtKB-SubCell"/>
</dbReference>
<dbReference type="InterPro" id="IPR015424">
    <property type="entry name" value="PyrdxlP-dep_Trfase"/>
</dbReference>
<comment type="pathway">
    <text evidence="3">Lipid metabolism; sphingolipid metabolism.</text>
</comment>
<evidence type="ECO:0000256" key="17">
    <source>
        <dbReference type="RuleBase" id="RU000382"/>
    </source>
</evidence>
<keyword evidence="7 16" id="KW-0663">Pyridoxal phosphate</keyword>
<evidence type="ECO:0000256" key="3">
    <source>
        <dbReference type="ARBA" id="ARBA00004760"/>
    </source>
</evidence>
<dbReference type="InterPro" id="IPR050477">
    <property type="entry name" value="GrpII_AminoAcid_Decarb"/>
</dbReference>
<evidence type="ECO:0000256" key="5">
    <source>
        <dbReference type="ARBA" id="ARBA00022692"/>
    </source>
</evidence>
<dbReference type="GO" id="GO:0030149">
    <property type="term" value="P:sphingolipid catabolic process"/>
    <property type="evidence" value="ECO:0007669"/>
    <property type="project" value="TreeGrafter"/>
</dbReference>
<evidence type="ECO:0000256" key="4">
    <source>
        <dbReference type="ARBA" id="ARBA00004991"/>
    </source>
</evidence>
<gene>
    <name evidence="18" type="ORF">OXX778_LOCUS1200</name>
</gene>
<dbReference type="SUPFAM" id="SSF53383">
    <property type="entry name" value="PLP-dependent transferases"/>
    <property type="match status" value="1"/>
</dbReference>
<evidence type="ECO:0000256" key="6">
    <source>
        <dbReference type="ARBA" id="ARBA00022824"/>
    </source>
</evidence>
<dbReference type="CDD" id="cd06450">
    <property type="entry name" value="DOPA_deC_like"/>
    <property type="match status" value="1"/>
</dbReference>
<comment type="cofactor">
    <cofactor evidence="1 16 17">
        <name>pyridoxal 5'-phosphate</name>
        <dbReference type="ChEBI" id="CHEBI:597326"/>
    </cofactor>
</comment>
<keyword evidence="19" id="KW-1185">Reference proteome</keyword>
<dbReference type="GO" id="GO:0030170">
    <property type="term" value="F:pyridoxal phosphate binding"/>
    <property type="evidence" value="ECO:0007669"/>
    <property type="project" value="InterPro"/>
</dbReference>
<protein>
    <recommendedName>
        <fullName evidence="14">sphinganine-1-phosphate aldolase</fullName>
        <ecNumber evidence="14">4.1.2.27</ecNumber>
    </recommendedName>
    <alternativeName>
        <fullName evidence="15">Sphingosine-1-phosphate aldolase</fullName>
    </alternativeName>
</protein>
<dbReference type="Gene3D" id="3.40.640.10">
    <property type="entry name" value="Type I PLP-dependent aspartate aminotransferase-like (Major domain)"/>
    <property type="match status" value="1"/>
</dbReference>
<dbReference type="Gene3D" id="6.10.140.2150">
    <property type="match status" value="1"/>
</dbReference>
<evidence type="ECO:0000256" key="15">
    <source>
        <dbReference type="ARBA" id="ARBA00042568"/>
    </source>
</evidence>
<dbReference type="EC" id="4.1.2.27" evidence="14"/>
<keyword evidence="8" id="KW-0746">Sphingolipid metabolism</keyword>
<dbReference type="Proteomes" id="UP000663879">
    <property type="component" value="Unassembled WGS sequence"/>
</dbReference>
<evidence type="ECO:0000313" key="18">
    <source>
        <dbReference type="EMBL" id="CAF0712302.1"/>
    </source>
</evidence>
<dbReference type="Pfam" id="PF00282">
    <property type="entry name" value="Pyridoxal_deC"/>
    <property type="match status" value="1"/>
</dbReference>
<evidence type="ECO:0000256" key="1">
    <source>
        <dbReference type="ARBA" id="ARBA00001933"/>
    </source>
</evidence>
<dbReference type="InterPro" id="IPR015422">
    <property type="entry name" value="PyrdxlP-dep_Trfase_small"/>
</dbReference>
<dbReference type="InterPro" id="IPR002129">
    <property type="entry name" value="PyrdxlP-dep_de-COase"/>
</dbReference>
<comment type="caution">
    <text evidence="18">The sequence shown here is derived from an EMBL/GenBank/DDBJ whole genome shotgun (WGS) entry which is preliminary data.</text>
</comment>
<organism evidence="18 19">
    <name type="scientific">Brachionus calyciflorus</name>
    <dbReference type="NCBI Taxonomy" id="104777"/>
    <lineage>
        <taxon>Eukaryota</taxon>
        <taxon>Metazoa</taxon>
        <taxon>Spiralia</taxon>
        <taxon>Gnathifera</taxon>
        <taxon>Rotifera</taxon>
        <taxon>Eurotatoria</taxon>
        <taxon>Monogononta</taxon>
        <taxon>Pseudotrocha</taxon>
        <taxon>Ploima</taxon>
        <taxon>Brachionidae</taxon>
        <taxon>Brachionus</taxon>
    </lineage>
</organism>
<keyword evidence="11" id="KW-0472">Membrane</keyword>
<dbReference type="FunFam" id="3.40.640.10:FF:000020">
    <property type="entry name" value="sphingosine-1-phosphate lyase 1"/>
    <property type="match status" value="1"/>
</dbReference>
<dbReference type="PANTHER" id="PTHR42735:SF6">
    <property type="entry name" value="SPHINGOSINE-1-PHOSPHATE LYASE 1"/>
    <property type="match status" value="1"/>
</dbReference>
<dbReference type="EMBL" id="CAJNOC010000072">
    <property type="protein sequence ID" value="CAF0712302.1"/>
    <property type="molecule type" value="Genomic_DNA"/>
</dbReference>
<keyword evidence="6" id="KW-0256">Endoplasmic reticulum</keyword>
<evidence type="ECO:0000256" key="10">
    <source>
        <dbReference type="ARBA" id="ARBA00023098"/>
    </source>
</evidence>
<name>A0A813LZB8_9BILA</name>
<keyword evidence="9" id="KW-1133">Transmembrane helix</keyword>
<evidence type="ECO:0000256" key="12">
    <source>
        <dbReference type="ARBA" id="ARBA00023239"/>
    </source>
</evidence>
<dbReference type="GO" id="GO:0008117">
    <property type="term" value="F:sphinganine-1-phosphate aldolase activity"/>
    <property type="evidence" value="ECO:0007669"/>
    <property type="project" value="UniProtKB-EC"/>
</dbReference>
<sequence>MKEFLLSRLGHDNTLLNEIFNKIDPITQQILTRLDRYERWELVVISVLMTYVGMRFRYFLLDLDKGLWDYMKKQVFKLSKKLPFLNAKIMSELDKTKHGLEEDILKSNKGELFVQKLPSLGLGIDKTLETIEQKYVKLNDLNWKNGAVSGCVYGADDNLTLLTTKVYEKFAWSNPMHADVFPDVRKMEAEVVRMVCNLFHGDEDSCGTMTTGGTESIMLACKAYRELAYSKGIQRPEMVVPVTAHAAFDKAANFFRIKIHHVPVDPITKKVNPKVLKSYINSNTCMIAGSAPNFPHGSIDPIEQLSKIACDYKIPLHVDACLGGFLIAFMQDAGFKLPLFDFRLPGVTSISCDTHKYGYTPKGSSVIMYRSTEYRKNQYFSAVEWPGGIYVSPTFAGSRAGSLIAMTWATLMSIGHEGYVKITKDIIDTTRYITKAVEEIKELKLMARPDVSVVAFESSEFNIFRLLDDMTSKGWHLNALQNPSGVHIAVTKLHTLPGVAERFVNDLKSAVKDIMSKDDRQLGKVAAIYCSTQSIPDKSIIADVAYLFLDACYNTKDKPIANGSGKH</sequence>
<comment type="similarity">
    <text evidence="13">Belongs to the group II decarboxylase family. Sphingosine-1-phosphate lyase subfamily.</text>
</comment>
<evidence type="ECO:0000256" key="8">
    <source>
        <dbReference type="ARBA" id="ARBA00022919"/>
    </source>
</evidence>